<dbReference type="EMBL" id="CP026107">
    <property type="protein sequence ID" value="AUT73359.1"/>
    <property type="molecule type" value="Genomic_DNA"/>
</dbReference>
<dbReference type="PANTHER" id="PTHR30537">
    <property type="entry name" value="HTH-TYPE TRANSCRIPTIONAL REGULATOR"/>
    <property type="match status" value="1"/>
</dbReference>
<dbReference type="Pfam" id="PF03466">
    <property type="entry name" value="LysR_substrate"/>
    <property type="match status" value="1"/>
</dbReference>
<evidence type="ECO:0000313" key="7">
    <source>
        <dbReference type="Proteomes" id="UP000236649"/>
    </source>
</evidence>
<dbReference type="Proteomes" id="UP000236649">
    <property type="component" value="Chromosome 3"/>
</dbReference>
<organism evidence="6 7">
    <name type="scientific">Paraburkholderia hospita</name>
    <dbReference type="NCBI Taxonomy" id="169430"/>
    <lineage>
        <taxon>Bacteria</taxon>
        <taxon>Pseudomonadati</taxon>
        <taxon>Pseudomonadota</taxon>
        <taxon>Betaproteobacteria</taxon>
        <taxon>Burkholderiales</taxon>
        <taxon>Burkholderiaceae</taxon>
        <taxon>Paraburkholderia</taxon>
    </lineage>
</organism>
<dbReference type="InterPro" id="IPR036388">
    <property type="entry name" value="WH-like_DNA-bd_sf"/>
</dbReference>
<dbReference type="AlphaFoldDB" id="A0AAN1MNC8"/>
<evidence type="ECO:0000256" key="1">
    <source>
        <dbReference type="ARBA" id="ARBA00009437"/>
    </source>
</evidence>
<keyword evidence="3" id="KW-0238">DNA-binding</keyword>
<dbReference type="SUPFAM" id="SSF53850">
    <property type="entry name" value="Periplasmic binding protein-like II"/>
    <property type="match status" value="1"/>
</dbReference>
<evidence type="ECO:0000259" key="5">
    <source>
        <dbReference type="PROSITE" id="PS50931"/>
    </source>
</evidence>
<evidence type="ECO:0000256" key="4">
    <source>
        <dbReference type="ARBA" id="ARBA00023163"/>
    </source>
</evidence>
<reference evidence="6 7" key="1">
    <citation type="submission" date="2018-01" db="EMBL/GenBank/DDBJ databases">
        <title>Species boundaries and ecological features among Paraburkholderia terrae DSMZ17804T, P. hospita DSMZ17164T and P. caribensis DSMZ13236T.</title>
        <authorList>
            <person name="Pratama A.A."/>
        </authorList>
    </citation>
    <scope>NUCLEOTIDE SEQUENCE [LARGE SCALE GENOMIC DNA]</scope>
    <source>
        <strain evidence="6 7">DSM 17164</strain>
    </source>
</reference>
<dbReference type="GO" id="GO:0006351">
    <property type="term" value="P:DNA-templated transcription"/>
    <property type="evidence" value="ECO:0007669"/>
    <property type="project" value="TreeGrafter"/>
</dbReference>
<protein>
    <submittedName>
        <fullName evidence="6">LysR family transcriptional regulator</fullName>
    </submittedName>
</protein>
<dbReference type="PROSITE" id="PS50931">
    <property type="entry name" value="HTH_LYSR"/>
    <property type="match status" value="1"/>
</dbReference>
<evidence type="ECO:0000256" key="2">
    <source>
        <dbReference type="ARBA" id="ARBA00023015"/>
    </source>
</evidence>
<dbReference type="InterPro" id="IPR036390">
    <property type="entry name" value="WH_DNA-bd_sf"/>
</dbReference>
<dbReference type="GO" id="GO:0043565">
    <property type="term" value="F:sequence-specific DNA binding"/>
    <property type="evidence" value="ECO:0007669"/>
    <property type="project" value="TreeGrafter"/>
</dbReference>
<evidence type="ECO:0000313" key="6">
    <source>
        <dbReference type="EMBL" id="AUT73359.1"/>
    </source>
</evidence>
<proteinExistence type="inferred from homology"/>
<sequence>MDRLEAMAMLLCAVEKGSLSAAARNLQIPVSTLTRSVNDLEELIGTKLLVRTTRKLTLTEPGAEYVSAARRILEQVDEQERHAAGEFIAPRGELVVTTPVQVARLRVLPVISQFLEFHPDIRIKLLQSDRNVDLVDARADVAVRIGRLRDSSMIATQVGSLRVVCVASPAFLKKHGTPQSPKDLHATPCVVFDSPYLSPWRFRGNAKGHTATLELVPRLLVSSPDAAADAAIESVGATMLLEHDVANAVKARQLTCILREFEVEPVPVHLVHVSRNMMALKVRRFIDFAVPKLREALSDLGQMDR</sequence>
<dbReference type="Gene3D" id="1.10.10.10">
    <property type="entry name" value="Winged helix-like DNA-binding domain superfamily/Winged helix DNA-binding domain"/>
    <property type="match status" value="1"/>
</dbReference>
<feature type="domain" description="HTH lysR-type" evidence="5">
    <location>
        <begin position="1"/>
        <end position="59"/>
    </location>
</feature>
<keyword evidence="2" id="KW-0805">Transcription regulation</keyword>
<evidence type="ECO:0000256" key="3">
    <source>
        <dbReference type="ARBA" id="ARBA00023125"/>
    </source>
</evidence>
<keyword evidence="4" id="KW-0804">Transcription</keyword>
<dbReference type="SUPFAM" id="SSF46785">
    <property type="entry name" value="Winged helix' DNA-binding domain"/>
    <property type="match status" value="1"/>
</dbReference>
<comment type="similarity">
    <text evidence="1">Belongs to the LysR transcriptional regulatory family.</text>
</comment>
<accession>A0AAN1MNC8</accession>
<dbReference type="GO" id="GO:0003700">
    <property type="term" value="F:DNA-binding transcription factor activity"/>
    <property type="evidence" value="ECO:0007669"/>
    <property type="project" value="InterPro"/>
</dbReference>
<name>A0AAN1MNC8_9BURK</name>
<dbReference type="InterPro" id="IPR058163">
    <property type="entry name" value="LysR-type_TF_proteobact-type"/>
</dbReference>
<dbReference type="Pfam" id="PF00126">
    <property type="entry name" value="HTH_1"/>
    <property type="match status" value="1"/>
</dbReference>
<gene>
    <name evidence="6" type="ORF">C2L64_33805</name>
</gene>
<dbReference type="InterPro" id="IPR005119">
    <property type="entry name" value="LysR_subst-bd"/>
</dbReference>
<dbReference type="GeneID" id="55533288"/>
<dbReference type="RefSeq" id="WP_051058211.1">
    <property type="nucleotide sequence ID" value="NZ_AKAU01000108.1"/>
</dbReference>
<dbReference type="InterPro" id="IPR000847">
    <property type="entry name" value="LysR_HTH_N"/>
</dbReference>
<dbReference type="PANTHER" id="PTHR30537:SF5">
    <property type="entry name" value="HTH-TYPE TRANSCRIPTIONAL ACTIVATOR TTDR-RELATED"/>
    <property type="match status" value="1"/>
</dbReference>
<dbReference type="Gene3D" id="3.40.190.290">
    <property type="match status" value="1"/>
</dbReference>
<dbReference type="KEGG" id="phs:C2L64_33805"/>